<keyword evidence="5 6" id="KW-0206">Cytoskeleton</keyword>
<dbReference type="Pfam" id="PF00418">
    <property type="entry name" value="Tubulin-binding"/>
    <property type="match status" value="1"/>
</dbReference>
<keyword evidence="9" id="KW-1185">Reference proteome</keyword>
<dbReference type="GO" id="GO:0005874">
    <property type="term" value="C:microtubule"/>
    <property type="evidence" value="ECO:0007669"/>
    <property type="project" value="UniProtKB-KW"/>
</dbReference>
<keyword evidence="6" id="KW-0493">Microtubule</keyword>
<feature type="compositionally biased region" description="Basic and acidic residues" evidence="7">
    <location>
        <begin position="48"/>
        <end position="61"/>
    </location>
</feature>
<evidence type="ECO:0000313" key="9">
    <source>
        <dbReference type="Proteomes" id="UP000324222"/>
    </source>
</evidence>
<dbReference type="GO" id="GO:0031175">
    <property type="term" value="P:neuron projection development"/>
    <property type="evidence" value="ECO:0007669"/>
    <property type="project" value="TreeGrafter"/>
</dbReference>
<gene>
    <name evidence="8" type="primary">Mapt</name>
    <name evidence="8" type="ORF">E2C01_008621</name>
</gene>
<dbReference type="InterPro" id="IPR027324">
    <property type="entry name" value="MAP2/MAP4/Tau"/>
</dbReference>
<reference evidence="8 9" key="1">
    <citation type="submission" date="2019-05" db="EMBL/GenBank/DDBJ databases">
        <title>Another draft genome of Portunus trituberculatus and its Hox gene families provides insights of decapod evolution.</title>
        <authorList>
            <person name="Jeong J.-H."/>
            <person name="Song I."/>
            <person name="Kim S."/>
            <person name="Choi T."/>
            <person name="Kim D."/>
            <person name="Ryu S."/>
            <person name="Kim W."/>
        </authorList>
    </citation>
    <scope>NUCLEOTIDE SEQUENCE [LARGE SCALE GENOMIC DNA]</scope>
    <source>
        <tissue evidence="8">Muscle</tissue>
    </source>
</reference>
<evidence type="ECO:0000256" key="1">
    <source>
        <dbReference type="ARBA" id="ARBA00004245"/>
    </source>
</evidence>
<evidence type="ECO:0000313" key="8">
    <source>
        <dbReference type="EMBL" id="MPC15818.1"/>
    </source>
</evidence>
<name>A0A5B7D2V0_PORTR</name>
<organism evidence="8 9">
    <name type="scientific">Portunus trituberculatus</name>
    <name type="common">Swimming crab</name>
    <name type="synonym">Neptunus trituberculatus</name>
    <dbReference type="NCBI Taxonomy" id="210409"/>
    <lineage>
        <taxon>Eukaryota</taxon>
        <taxon>Metazoa</taxon>
        <taxon>Ecdysozoa</taxon>
        <taxon>Arthropoda</taxon>
        <taxon>Crustacea</taxon>
        <taxon>Multicrustacea</taxon>
        <taxon>Malacostraca</taxon>
        <taxon>Eumalacostraca</taxon>
        <taxon>Eucarida</taxon>
        <taxon>Decapoda</taxon>
        <taxon>Pleocyemata</taxon>
        <taxon>Brachyura</taxon>
        <taxon>Eubrachyura</taxon>
        <taxon>Portunoidea</taxon>
        <taxon>Portunidae</taxon>
        <taxon>Portuninae</taxon>
        <taxon>Portunus</taxon>
    </lineage>
</organism>
<dbReference type="GO" id="GO:0000226">
    <property type="term" value="P:microtubule cytoskeleton organization"/>
    <property type="evidence" value="ECO:0007669"/>
    <property type="project" value="TreeGrafter"/>
</dbReference>
<proteinExistence type="predicted"/>
<dbReference type="PROSITE" id="PS00229">
    <property type="entry name" value="TAU_MAP_1"/>
    <property type="match status" value="1"/>
</dbReference>
<accession>A0A5B7D2V0</accession>
<comment type="subcellular location">
    <subcellularLocation>
        <location evidence="1 6">Cytoplasm</location>
        <location evidence="1 6">Cytoskeleton</location>
    </subcellularLocation>
</comment>
<dbReference type="EMBL" id="VSRR010000456">
    <property type="protein sequence ID" value="MPC15818.1"/>
    <property type="molecule type" value="Genomic_DNA"/>
</dbReference>
<dbReference type="AlphaFoldDB" id="A0A5B7D2V0"/>
<dbReference type="OrthoDB" id="9378527at2759"/>
<dbReference type="PANTHER" id="PTHR11501">
    <property type="entry name" value="MICROTUBULE-ASSOCIATED PROTEIN"/>
    <property type="match status" value="1"/>
</dbReference>
<comment type="caution">
    <text evidence="8">The sequence shown here is derived from an EMBL/GenBank/DDBJ whole genome shotgun (WGS) entry which is preliminary data.</text>
</comment>
<feature type="region of interest" description="Disordered" evidence="7">
    <location>
        <begin position="109"/>
        <end position="132"/>
    </location>
</feature>
<evidence type="ECO:0000256" key="7">
    <source>
        <dbReference type="SAM" id="MobiDB-lite"/>
    </source>
</evidence>
<dbReference type="GO" id="GO:0008017">
    <property type="term" value="F:microtubule binding"/>
    <property type="evidence" value="ECO:0007669"/>
    <property type="project" value="InterPro"/>
</dbReference>
<evidence type="ECO:0000256" key="2">
    <source>
        <dbReference type="ARBA" id="ARBA00022490"/>
    </source>
</evidence>
<evidence type="ECO:0000256" key="3">
    <source>
        <dbReference type="ARBA" id="ARBA00022553"/>
    </source>
</evidence>
<feature type="compositionally biased region" description="Basic and acidic residues" evidence="7">
    <location>
        <begin position="11"/>
        <end position="34"/>
    </location>
</feature>
<protein>
    <recommendedName>
        <fullName evidence="6">Microtubule-associated protein</fullName>
    </recommendedName>
</protein>
<dbReference type="Proteomes" id="UP000324222">
    <property type="component" value="Unassembled WGS sequence"/>
</dbReference>
<dbReference type="InterPro" id="IPR001084">
    <property type="entry name" value="MAP_tubulin-bd_rpt"/>
</dbReference>
<keyword evidence="3" id="KW-0597">Phosphoprotein</keyword>
<dbReference type="PROSITE" id="PS51491">
    <property type="entry name" value="TAU_MAP_2"/>
    <property type="match status" value="1"/>
</dbReference>
<keyword evidence="2 6" id="KW-0963">Cytoplasm</keyword>
<dbReference type="PANTHER" id="PTHR11501:SF18">
    <property type="entry name" value="MICROTUBULE-ASSOCIATED PROTEIN"/>
    <property type="match status" value="1"/>
</dbReference>
<evidence type="ECO:0000256" key="6">
    <source>
        <dbReference type="RuleBase" id="RU000686"/>
    </source>
</evidence>
<feature type="region of interest" description="Disordered" evidence="7">
    <location>
        <begin position="1"/>
        <end position="89"/>
    </location>
</feature>
<sequence length="132" mass="14046">MLSSSHSLPGEQKKSPKSETKIENQKLDFRDKASSKVGSLNNVQHKAGGGDKKIFDDKEYLRQMQGSPCNTSTSKASSEANLSGTQSLSEKPAVVQWNHACFGVRGISRRTGSNPVHGPSVGWASSLGATVS</sequence>
<dbReference type="GO" id="GO:0043005">
    <property type="term" value="C:neuron projection"/>
    <property type="evidence" value="ECO:0007669"/>
    <property type="project" value="TreeGrafter"/>
</dbReference>
<evidence type="ECO:0000256" key="5">
    <source>
        <dbReference type="ARBA" id="ARBA00023212"/>
    </source>
</evidence>
<keyword evidence="4" id="KW-0677">Repeat</keyword>
<feature type="compositionally biased region" description="Polar residues" evidence="7">
    <location>
        <begin position="64"/>
        <end position="89"/>
    </location>
</feature>
<evidence type="ECO:0000256" key="4">
    <source>
        <dbReference type="ARBA" id="ARBA00022737"/>
    </source>
</evidence>